<evidence type="ECO:0000313" key="2">
    <source>
        <dbReference type="Proteomes" id="UP001218021"/>
    </source>
</evidence>
<organism evidence="1 2">
    <name type="scientific">Limosilactobacillus mucosae</name>
    <name type="common">Lactobacillus mucosae</name>
    <dbReference type="NCBI Taxonomy" id="97478"/>
    <lineage>
        <taxon>Bacteria</taxon>
        <taxon>Bacillati</taxon>
        <taxon>Bacillota</taxon>
        <taxon>Bacilli</taxon>
        <taxon>Lactobacillales</taxon>
        <taxon>Lactobacillaceae</taxon>
        <taxon>Limosilactobacillus</taxon>
    </lineage>
</organism>
<dbReference type="Proteomes" id="UP001218021">
    <property type="component" value="Unassembled WGS sequence"/>
</dbReference>
<accession>A0AAJ1HPX2</accession>
<proteinExistence type="predicted"/>
<dbReference type="RefSeq" id="WP_272207432.1">
    <property type="nucleotide sequence ID" value="NZ_JAQONC010000001.1"/>
</dbReference>
<reference evidence="1" key="1">
    <citation type="submission" date="2023-01" db="EMBL/GenBank/DDBJ databases">
        <title>Genome analysis of 13 Lactobacillus isolated from gut of wild boar.</title>
        <authorList>
            <person name="Papp P."/>
            <person name="Libisch B."/>
            <person name="Nagy T."/>
            <person name="Olasz F."/>
        </authorList>
    </citation>
    <scope>NUCLEOTIDE SEQUENCE</scope>
    <source>
        <strain evidence="1">F108</strain>
    </source>
</reference>
<protein>
    <submittedName>
        <fullName evidence="1">Uncharacterized protein</fullName>
    </submittedName>
</protein>
<sequence length="144" mass="16649">MENEAYEEIHTFFVKTAPIHNNEFDNSKAHYYWYKGFGSDLVKGLAVGDNPYDPDCDGIIGYIQLTDDTDISKVHRSYKMLPKLTNVMLTDFDPILSALIEEYHEEKEGEERLNKLINSQPKEWKPAVSFLKPKPEDHKSAPKK</sequence>
<gene>
    <name evidence="1" type="ORF">PO158_09330</name>
</gene>
<evidence type="ECO:0000313" key="1">
    <source>
        <dbReference type="EMBL" id="MDC2828481.1"/>
    </source>
</evidence>
<dbReference type="AlphaFoldDB" id="A0AAJ1HPX2"/>
<dbReference type="EMBL" id="JAQOND010000032">
    <property type="protein sequence ID" value="MDC2828481.1"/>
    <property type="molecule type" value="Genomic_DNA"/>
</dbReference>
<name>A0AAJ1HPX2_LIMMU</name>
<comment type="caution">
    <text evidence="1">The sequence shown here is derived from an EMBL/GenBank/DDBJ whole genome shotgun (WGS) entry which is preliminary data.</text>
</comment>